<dbReference type="EMBL" id="DXBV01000011">
    <property type="protein sequence ID" value="HIZ29751.1"/>
    <property type="molecule type" value="Genomic_DNA"/>
</dbReference>
<dbReference type="InterPro" id="IPR050327">
    <property type="entry name" value="Proton-linked_MCT"/>
</dbReference>
<evidence type="ECO:0000256" key="2">
    <source>
        <dbReference type="ARBA" id="ARBA00022448"/>
    </source>
</evidence>
<reference evidence="8" key="1">
    <citation type="journal article" date="2021" name="PeerJ">
        <title>Extensive microbial diversity within the chicken gut microbiome revealed by metagenomics and culture.</title>
        <authorList>
            <person name="Gilroy R."/>
            <person name="Ravi A."/>
            <person name="Getino M."/>
            <person name="Pursley I."/>
            <person name="Horton D.L."/>
            <person name="Alikhan N.F."/>
            <person name="Baker D."/>
            <person name="Gharbi K."/>
            <person name="Hall N."/>
            <person name="Watson M."/>
            <person name="Adriaenssens E.M."/>
            <person name="Foster-Nyarko E."/>
            <person name="Jarju S."/>
            <person name="Secka A."/>
            <person name="Antonio M."/>
            <person name="Oren A."/>
            <person name="Chaudhuri R.R."/>
            <person name="La Ragione R."/>
            <person name="Hildebrand F."/>
            <person name="Pallen M.J."/>
        </authorList>
    </citation>
    <scope>NUCLEOTIDE SEQUENCE</scope>
    <source>
        <strain evidence="8">ChiGjej4B4-18154</strain>
    </source>
</reference>
<feature type="transmembrane region" description="Helical" evidence="6">
    <location>
        <begin position="217"/>
        <end position="237"/>
    </location>
</feature>
<feature type="transmembrane region" description="Helical" evidence="6">
    <location>
        <begin position="135"/>
        <end position="157"/>
    </location>
</feature>
<feature type="transmembrane region" description="Helical" evidence="6">
    <location>
        <begin position="46"/>
        <end position="69"/>
    </location>
</feature>
<evidence type="ECO:0000313" key="9">
    <source>
        <dbReference type="Proteomes" id="UP000824035"/>
    </source>
</evidence>
<keyword evidence="4 6" id="KW-1133">Transmembrane helix</keyword>
<dbReference type="InterPro" id="IPR036259">
    <property type="entry name" value="MFS_trans_sf"/>
</dbReference>
<reference evidence="8" key="2">
    <citation type="submission" date="2021-04" db="EMBL/GenBank/DDBJ databases">
        <authorList>
            <person name="Gilroy R."/>
        </authorList>
    </citation>
    <scope>NUCLEOTIDE SEQUENCE</scope>
    <source>
        <strain evidence="8">ChiGjej4B4-18154</strain>
    </source>
</reference>
<feature type="transmembrane region" description="Helical" evidence="6">
    <location>
        <begin position="366"/>
        <end position="383"/>
    </location>
</feature>
<evidence type="ECO:0000313" key="8">
    <source>
        <dbReference type="EMBL" id="HIZ29751.1"/>
    </source>
</evidence>
<evidence type="ECO:0000259" key="7">
    <source>
        <dbReference type="PROSITE" id="PS50850"/>
    </source>
</evidence>
<evidence type="ECO:0000256" key="5">
    <source>
        <dbReference type="ARBA" id="ARBA00023136"/>
    </source>
</evidence>
<comment type="subcellular location">
    <subcellularLocation>
        <location evidence="1">Cell membrane</location>
        <topology evidence="1">Multi-pass membrane protein</topology>
    </subcellularLocation>
</comment>
<dbReference type="PANTHER" id="PTHR11360">
    <property type="entry name" value="MONOCARBOXYLATE TRANSPORTER"/>
    <property type="match status" value="1"/>
</dbReference>
<dbReference type="Pfam" id="PF07690">
    <property type="entry name" value="MFS_1"/>
    <property type="match status" value="1"/>
</dbReference>
<dbReference type="AlphaFoldDB" id="A0A9D2IYB3"/>
<sequence length="394" mass="40684">MQSFLKNHRWTILAAGAAIQILTGVPAAWGVFQGPVRAEYGFDEGAASFVLSLTIGAFGLGCVLGGFLQDKAGPRVAGFAGTALLSAGFFAAGFLPAERPWLFYLCFSVPVGLGSAFLYPAVMSCAQKWYADKKGLATGVIGGAVGLSGGALTFLVRFVSGRWGVRVCFWVLGGLMLAVCAVGSALLENPENARSPAKSAGRDFTPGQMLKTRQYKLLFLATALATPAVLLFSPVIVRLGQERGLSESAAHLAVVIGSVGSAAGRLAMPALSDRIGRRAADLILFAGLCGLSAAFAFAGGWWVIAVYTALTFCYSGEAAVLPSLCTDLFGIKHTGVNYGFLALGMSAGSIGFPLAARVLGLESARHWLACGAAAAGFVCLLGLRPTETGGSHNV</sequence>
<evidence type="ECO:0000256" key="6">
    <source>
        <dbReference type="SAM" id="Phobius"/>
    </source>
</evidence>
<feature type="transmembrane region" description="Helical" evidence="6">
    <location>
        <begin position="336"/>
        <end position="360"/>
    </location>
</feature>
<evidence type="ECO:0000256" key="4">
    <source>
        <dbReference type="ARBA" id="ARBA00022989"/>
    </source>
</evidence>
<name>A0A9D2IYB3_9FIRM</name>
<dbReference type="GO" id="GO:0022857">
    <property type="term" value="F:transmembrane transporter activity"/>
    <property type="evidence" value="ECO:0007669"/>
    <property type="project" value="InterPro"/>
</dbReference>
<dbReference type="Gene3D" id="1.20.1250.20">
    <property type="entry name" value="MFS general substrate transporter like domains"/>
    <property type="match status" value="2"/>
</dbReference>
<dbReference type="SUPFAM" id="SSF103473">
    <property type="entry name" value="MFS general substrate transporter"/>
    <property type="match status" value="1"/>
</dbReference>
<gene>
    <name evidence="8" type="ORF">H9813_00755</name>
</gene>
<feature type="transmembrane region" description="Helical" evidence="6">
    <location>
        <begin position="249"/>
        <end position="267"/>
    </location>
</feature>
<keyword evidence="3 6" id="KW-0812">Transmembrane</keyword>
<protein>
    <submittedName>
        <fullName evidence="8">MFS transporter</fullName>
    </submittedName>
</protein>
<comment type="caution">
    <text evidence="8">The sequence shown here is derived from an EMBL/GenBank/DDBJ whole genome shotgun (WGS) entry which is preliminary data.</text>
</comment>
<accession>A0A9D2IYB3</accession>
<keyword evidence="5 6" id="KW-0472">Membrane</keyword>
<dbReference type="Proteomes" id="UP000824035">
    <property type="component" value="Unassembled WGS sequence"/>
</dbReference>
<dbReference type="InterPro" id="IPR020846">
    <property type="entry name" value="MFS_dom"/>
</dbReference>
<feature type="transmembrane region" description="Helical" evidence="6">
    <location>
        <begin position="163"/>
        <end position="187"/>
    </location>
</feature>
<proteinExistence type="predicted"/>
<feature type="domain" description="Major facilitator superfamily (MFS) profile" evidence="7">
    <location>
        <begin position="1"/>
        <end position="388"/>
    </location>
</feature>
<dbReference type="InterPro" id="IPR011701">
    <property type="entry name" value="MFS"/>
</dbReference>
<evidence type="ECO:0000256" key="3">
    <source>
        <dbReference type="ARBA" id="ARBA00022692"/>
    </source>
</evidence>
<dbReference type="PROSITE" id="PS50850">
    <property type="entry name" value="MFS"/>
    <property type="match status" value="1"/>
</dbReference>
<dbReference type="GO" id="GO:0005886">
    <property type="term" value="C:plasma membrane"/>
    <property type="evidence" value="ECO:0007669"/>
    <property type="project" value="UniProtKB-SubCell"/>
</dbReference>
<evidence type="ECO:0000256" key="1">
    <source>
        <dbReference type="ARBA" id="ARBA00004651"/>
    </source>
</evidence>
<organism evidence="8 9">
    <name type="scientific">Candidatus Allofournierella merdipullorum</name>
    <dbReference type="NCBI Taxonomy" id="2838595"/>
    <lineage>
        <taxon>Bacteria</taxon>
        <taxon>Bacillati</taxon>
        <taxon>Bacillota</taxon>
        <taxon>Clostridia</taxon>
        <taxon>Eubacteriales</taxon>
        <taxon>Oscillospiraceae</taxon>
        <taxon>Allofournierella</taxon>
    </lineage>
</organism>
<feature type="transmembrane region" description="Helical" evidence="6">
    <location>
        <begin position="101"/>
        <end position="123"/>
    </location>
</feature>
<feature type="transmembrane region" description="Helical" evidence="6">
    <location>
        <begin position="279"/>
        <end position="298"/>
    </location>
</feature>
<feature type="transmembrane region" description="Helical" evidence="6">
    <location>
        <begin position="76"/>
        <end position="95"/>
    </location>
</feature>
<keyword evidence="2" id="KW-0813">Transport</keyword>